<evidence type="ECO:0000313" key="5">
    <source>
        <dbReference type="Proteomes" id="UP001500556"/>
    </source>
</evidence>
<comment type="caution">
    <text evidence="4">The sequence shown here is derived from an EMBL/GenBank/DDBJ whole genome shotgun (WGS) entry which is preliminary data.</text>
</comment>
<feature type="domain" description="Mannosylglycerate hydrolase MGH1-like glycoside hydrolase" evidence="3">
    <location>
        <begin position="302"/>
        <end position="600"/>
    </location>
</feature>
<dbReference type="Proteomes" id="UP001500556">
    <property type="component" value="Unassembled WGS sequence"/>
</dbReference>
<feature type="region of interest" description="Disordered" evidence="1">
    <location>
        <begin position="1"/>
        <end position="23"/>
    </location>
</feature>
<dbReference type="Pfam" id="PF22422">
    <property type="entry name" value="MGH1-like_GH"/>
    <property type="match status" value="1"/>
</dbReference>
<protein>
    <submittedName>
        <fullName evidence="4">Glycogen debranching N-terminal domain-containing protein</fullName>
    </submittedName>
</protein>
<evidence type="ECO:0000256" key="1">
    <source>
        <dbReference type="SAM" id="MobiDB-lite"/>
    </source>
</evidence>
<dbReference type="SUPFAM" id="SSF48208">
    <property type="entry name" value="Six-hairpin glycosidases"/>
    <property type="match status" value="1"/>
</dbReference>
<dbReference type="InterPro" id="IPR008928">
    <property type="entry name" value="6-hairpin_glycosidase_sf"/>
</dbReference>
<organism evidence="4 5">
    <name type="scientific">Pedococcus ginsenosidimutans</name>
    <dbReference type="NCBI Taxonomy" id="490570"/>
    <lineage>
        <taxon>Bacteria</taxon>
        <taxon>Bacillati</taxon>
        <taxon>Actinomycetota</taxon>
        <taxon>Actinomycetes</taxon>
        <taxon>Micrococcales</taxon>
        <taxon>Intrasporangiaceae</taxon>
        <taxon>Pedococcus</taxon>
    </lineage>
</organism>
<feature type="domain" description="Putative glycogen debranching enzyme N-terminal" evidence="2">
    <location>
        <begin position="34"/>
        <end position="214"/>
    </location>
</feature>
<dbReference type="InterPro" id="IPR012341">
    <property type="entry name" value="6hp_glycosidase-like_sf"/>
</dbReference>
<feature type="compositionally biased region" description="Low complexity" evidence="1">
    <location>
        <begin position="8"/>
        <end position="17"/>
    </location>
</feature>
<proteinExistence type="predicted"/>
<evidence type="ECO:0000259" key="2">
    <source>
        <dbReference type="Pfam" id="PF14742"/>
    </source>
</evidence>
<name>A0ABP8XWC8_9MICO</name>
<evidence type="ECO:0000259" key="3">
    <source>
        <dbReference type="Pfam" id="PF22422"/>
    </source>
</evidence>
<gene>
    <name evidence="4" type="ORF">GCM10025782_10140</name>
</gene>
<dbReference type="InterPro" id="IPR032856">
    <property type="entry name" value="GDE_N_bis"/>
</dbReference>
<evidence type="ECO:0000313" key="4">
    <source>
        <dbReference type="EMBL" id="GAA4715443.1"/>
    </source>
</evidence>
<reference evidence="5" key="1">
    <citation type="journal article" date="2019" name="Int. J. Syst. Evol. Microbiol.">
        <title>The Global Catalogue of Microorganisms (GCM) 10K type strain sequencing project: providing services to taxonomists for standard genome sequencing and annotation.</title>
        <authorList>
            <consortium name="The Broad Institute Genomics Platform"/>
            <consortium name="The Broad Institute Genome Sequencing Center for Infectious Disease"/>
            <person name="Wu L."/>
            <person name="Ma J."/>
        </authorList>
    </citation>
    <scope>NUCLEOTIDE SEQUENCE [LARGE SCALE GENOMIC DNA]</scope>
    <source>
        <strain evidence="5">JCM 18961</strain>
    </source>
</reference>
<dbReference type="RefSeq" id="WP_345501595.1">
    <property type="nucleotide sequence ID" value="NZ_BAABLO010000004.1"/>
</dbReference>
<dbReference type="InterPro" id="IPR054491">
    <property type="entry name" value="MGH1-like_GH"/>
</dbReference>
<sequence>MSDHEAADAATTATAATTPPPRQPWLHQLNVCVNGNATALSSPGGDIEPGTAQGLYVDDVRVLSEATVRIDGEAPAFVAEGASGARAEFVLSARNLGNPGPDPTVEVHRTRVLEDGAMVERLVLTSRASGTVRARVVVELSADGAPIGSVKAGHVVHPEVAPEVDGDALVTTFERHTTRTTFEPAPAALLVGGGRAVVELDVVVEPGESTSTTMRLDTSRSSTSVLDADPGRSAVAWDGVRVVADDPRLAHVVDHSMDDLRHLLLLDPEDRADVFAAAGTPWYLTLFGRDSIWAARMMLPFGTDLAAGTLRVLARRQGTTDDPRSAEAPGKIPHELRRTAYLDPESGLALPPVYYGTVDATALWVTLLVEAWQWGLPEAQVRELLPNLRAAIEWLTTSGQPDEDGLLKYLDTSGTGLANQGWKDSGDSIRWRDGRIADGPIALVEAQAYAAEALAGAARLLRALGEDGADGAEKHAADLRDRISERFWVETDAGRHLAIAVDGHGDAVDGLASNMGHVLGTGVLTPADSASVAAQLTGPELLDEFGIRTMGSGNGGFNPIGYHTGSIWTHDSAIVALGLAREGHRAESAQVATALVASAEAFDYRWPELYSGLPMMGRPSPYPASCRPQAWSAASAGALVTVALGLRADLPAGVLEVDPVVPPPFGALRVEGLRLGDATVSVSVDRDGRAEVTGVPEGVEVRLGGASA</sequence>
<dbReference type="EMBL" id="BAABLO010000004">
    <property type="protein sequence ID" value="GAA4715443.1"/>
    <property type="molecule type" value="Genomic_DNA"/>
</dbReference>
<dbReference type="Gene3D" id="1.50.10.10">
    <property type="match status" value="1"/>
</dbReference>
<dbReference type="Pfam" id="PF14742">
    <property type="entry name" value="GDE_N_bis"/>
    <property type="match status" value="1"/>
</dbReference>
<keyword evidence="5" id="KW-1185">Reference proteome</keyword>
<accession>A0ABP8XWC8</accession>